<dbReference type="Pfam" id="PF00011">
    <property type="entry name" value="HSP20"/>
    <property type="match status" value="1"/>
</dbReference>
<name>A0A3B0AJL9_9ACTN</name>
<dbReference type="OrthoDB" id="3855217at2"/>
<protein>
    <recommendedName>
        <fullName evidence="2">SHSP domain-containing protein</fullName>
    </recommendedName>
</protein>
<dbReference type="SUPFAM" id="SSF49764">
    <property type="entry name" value="HSP20-like chaperones"/>
    <property type="match status" value="1"/>
</dbReference>
<keyword evidence="4" id="KW-1185">Reference proteome</keyword>
<dbReference type="EMBL" id="RBAM01000028">
    <property type="protein sequence ID" value="RKN60829.1"/>
    <property type="molecule type" value="Genomic_DNA"/>
</dbReference>
<accession>A0A3B0AJL9</accession>
<reference evidence="3 4" key="1">
    <citation type="journal article" date="2015" name="Antonie Van Leeuwenhoek">
        <title>Streptomyces klenkii sp. nov., isolated from deep marine sediment.</title>
        <authorList>
            <person name="Veyisoglu A."/>
            <person name="Sahin N."/>
        </authorList>
    </citation>
    <scope>NUCLEOTIDE SEQUENCE [LARGE SCALE GENOMIC DNA]</scope>
    <source>
        <strain evidence="3 4">KCTC 29202</strain>
    </source>
</reference>
<proteinExistence type="predicted"/>
<dbReference type="CDD" id="cd06464">
    <property type="entry name" value="ACD_sHsps-like"/>
    <property type="match status" value="1"/>
</dbReference>
<evidence type="ECO:0000256" key="1">
    <source>
        <dbReference type="SAM" id="MobiDB-lite"/>
    </source>
</evidence>
<evidence type="ECO:0000259" key="2">
    <source>
        <dbReference type="Pfam" id="PF00011"/>
    </source>
</evidence>
<dbReference type="Gene3D" id="2.60.40.790">
    <property type="match status" value="1"/>
</dbReference>
<comment type="caution">
    <text evidence="3">The sequence shown here is derived from an EMBL/GenBank/DDBJ whole genome shotgun (WGS) entry which is preliminary data.</text>
</comment>
<sequence>MRGSRPTYLSRPEEGVTAEYRDGILTVRVPQPPKKEPGARTVAVRRAD</sequence>
<feature type="region of interest" description="Disordered" evidence="1">
    <location>
        <begin position="28"/>
        <end position="48"/>
    </location>
</feature>
<dbReference type="AlphaFoldDB" id="A0A3B0AJL9"/>
<dbReference type="InterPro" id="IPR008978">
    <property type="entry name" value="HSP20-like_chaperone"/>
</dbReference>
<feature type="domain" description="SHSP" evidence="2">
    <location>
        <begin position="14"/>
        <end position="44"/>
    </location>
</feature>
<evidence type="ECO:0000313" key="3">
    <source>
        <dbReference type="EMBL" id="RKN60829.1"/>
    </source>
</evidence>
<organism evidence="3 4">
    <name type="scientific">Streptomyces klenkii</name>
    <dbReference type="NCBI Taxonomy" id="1420899"/>
    <lineage>
        <taxon>Bacteria</taxon>
        <taxon>Bacillati</taxon>
        <taxon>Actinomycetota</taxon>
        <taxon>Actinomycetes</taxon>
        <taxon>Kitasatosporales</taxon>
        <taxon>Streptomycetaceae</taxon>
        <taxon>Streptomyces</taxon>
    </lineage>
</organism>
<gene>
    <name evidence="3" type="ORF">D7231_32875</name>
</gene>
<dbReference type="RefSeq" id="WP_120759761.1">
    <property type="nucleotide sequence ID" value="NZ_RBAM01000028.1"/>
</dbReference>
<dbReference type="Proteomes" id="UP000270343">
    <property type="component" value="Unassembled WGS sequence"/>
</dbReference>
<evidence type="ECO:0000313" key="4">
    <source>
        <dbReference type="Proteomes" id="UP000270343"/>
    </source>
</evidence>
<dbReference type="InterPro" id="IPR002068">
    <property type="entry name" value="A-crystallin/Hsp20_dom"/>
</dbReference>